<dbReference type="AlphaFoldDB" id="A0A943XTM6"/>
<evidence type="ECO:0000256" key="1">
    <source>
        <dbReference type="SAM" id="Phobius"/>
    </source>
</evidence>
<keyword evidence="1" id="KW-0472">Membrane</keyword>
<feature type="transmembrane region" description="Helical" evidence="1">
    <location>
        <begin position="61"/>
        <end position="81"/>
    </location>
</feature>
<sequence length="298" mass="35662">MKDKLKYFIITLIVMGSVPILPVLEDNFYGFFAFINFHGLSSFVLPLLISLPLVYKNRNFYFFYVFLIPILYNNFFIIYFFKVVDYSFTSIIFFVLGLVLSLYLLKVNKKNSLRGVKIILYNNPLRRCKSKMDFETQIKMFKHLIPIGERDSKDLIDYLKNKFDLVEINFSELPSYKRDMLRESAKHSLGNIKLNVEIKDMSFRYFKIIENEKSIEYVDPREAEYGDFLFLILEEKTKYMRTNSGKLLTEMTYISGISEESYLEEDLVFKNLLSFLMFDYVYDNKFLYEKIIHKEINR</sequence>
<protein>
    <submittedName>
        <fullName evidence="2">Uncharacterized protein</fullName>
    </submittedName>
</protein>
<feature type="transmembrane region" description="Helical" evidence="1">
    <location>
        <begin position="87"/>
        <end position="105"/>
    </location>
</feature>
<organism evidence="2 3">
    <name type="scientific">Peptoniphilus harei</name>
    <dbReference type="NCBI Taxonomy" id="54005"/>
    <lineage>
        <taxon>Bacteria</taxon>
        <taxon>Bacillati</taxon>
        <taxon>Bacillota</taxon>
        <taxon>Tissierellia</taxon>
        <taxon>Tissierellales</taxon>
        <taxon>Peptoniphilaceae</taxon>
        <taxon>Peptoniphilus</taxon>
    </lineage>
</organism>
<accession>A0A943XTM6</accession>
<comment type="caution">
    <text evidence="2">The sequence shown here is derived from an EMBL/GenBank/DDBJ whole genome shotgun (WGS) entry which is preliminary data.</text>
</comment>
<evidence type="ECO:0000313" key="3">
    <source>
        <dbReference type="Proteomes" id="UP000748991"/>
    </source>
</evidence>
<feature type="transmembrane region" description="Helical" evidence="1">
    <location>
        <begin position="30"/>
        <end position="49"/>
    </location>
</feature>
<evidence type="ECO:0000313" key="2">
    <source>
        <dbReference type="EMBL" id="MBS6535004.1"/>
    </source>
</evidence>
<gene>
    <name evidence="2" type="ORF">KH327_04145</name>
</gene>
<keyword evidence="1" id="KW-0812">Transmembrane</keyword>
<keyword evidence="1" id="KW-1133">Transmembrane helix</keyword>
<dbReference type="RefSeq" id="WP_278637495.1">
    <property type="nucleotide sequence ID" value="NZ_JAGZZP010000005.1"/>
</dbReference>
<dbReference type="EMBL" id="JAGZZP010000005">
    <property type="protein sequence ID" value="MBS6535004.1"/>
    <property type="molecule type" value="Genomic_DNA"/>
</dbReference>
<reference evidence="2" key="1">
    <citation type="submission" date="2021-02" db="EMBL/GenBank/DDBJ databases">
        <title>Infant gut strain persistence is associated with maternal origin, phylogeny, and functional potential including surface adhesion and iron acquisition.</title>
        <authorList>
            <person name="Lou Y.C."/>
        </authorList>
    </citation>
    <scope>NUCLEOTIDE SEQUENCE</scope>
    <source>
        <strain evidence="2">L3_060_052G1_dasL3_060_052G1_concoct_1</strain>
    </source>
</reference>
<name>A0A943XTM6_9FIRM</name>
<feature type="transmembrane region" description="Helical" evidence="1">
    <location>
        <begin position="7"/>
        <end position="24"/>
    </location>
</feature>
<dbReference type="Proteomes" id="UP000748991">
    <property type="component" value="Unassembled WGS sequence"/>
</dbReference>
<proteinExistence type="predicted"/>